<dbReference type="AlphaFoldDB" id="X2ANQ6"/>
<reference evidence="4" key="2">
    <citation type="journal article" date="2013" name="Nature">
        <title>Insights into bilaterian evolution from three spiralian genomes.</title>
        <authorList>
            <person name="Simakov O."/>
            <person name="Marletaz F."/>
            <person name="Cho S.J."/>
            <person name="Edsinger-Gonzales E."/>
            <person name="Havlak P."/>
            <person name="Hellsten U."/>
            <person name="Kuo D.H."/>
            <person name="Larsson T."/>
            <person name="Lv J."/>
            <person name="Arendt D."/>
            <person name="Savage R."/>
            <person name="Osoegawa K."/>
            <person name="de Jong P."/>
            <person name="Grimwood J."/>
            <person name="Chapman J.A."/>
            <person name="Shapiro H."/>
            <person name="Aerts A."/>
            <person name="Otillar R.P."/>
            <person name="Terry A.Y."/>
            <person name="Boore J.L."/>
            <person name="Grigoriev I.V."/>
            <person name="Lindberg D.R."/>
            <person name="Seaver E.C."/>
            <person name="Weisblat D.A."/>
            <person name="Putnam N.H."/>
            <person name="Rokhsar D.S."/>
        </authorList>
    </citation>
    <scope>NUCLEOTIDE SEQUENCE</scope>
    <source>
        <strain evidence="4">I ESC-2004</strain>
    </source>
</reference>
<feature type="transmembrane region" description="Helical" evidence="1">
    <location>
        <begin position="266"/>
        <end position="287"/>
    </location>
</feature>
<sequence>MMDYLVSFASLLGLFIIGIQCEECLRVPTISIECFDDDQPSKTVSIQCPEAHRISIKEAYYWIAKDPSCPTSPLESGASTRIKQLDTIIKGCSDVSCTQDITKVESDRAESVYNVGGRHYLQIEYRCIPDQDHQYVSQFISICDAKTISGNMVTIRSYTDPDKQTYFNSTNCACRIFMEANTEVEFRRLQFEVSPVSFSAVCDPRVVLWKIEGDQNSICHPSAAVPSRVNPTFGCYEKDDHINLSFDNKDKSYSAAFTIEVSDTQIIIGVAVALIAIIVIVVIIIFIRLRKSKEVDEYDKNFNPSNSFYATISKGANGEGMVNVGSQKAYPRIHAMPQKKKTKQEEAKNALPPNTFFATISKGSGSGTFVVGDKATWPRIRPMPETDMEENNSYYHF</sequence>
<dbReference type="Proteomes" id="UP000014760">
    <property type="component" value="Unassembled WGS sequence"/>
</dbReference>
<dbReference type="HOGENOM" id="CLU_694941_0_0_1"/>
<keyword evidence="1" id="KW-0812">Transmembrane</keyword>
<evidence type="ECO:0000256" key="2">
    <source>
        <dbReference type="SAM" id="SignalP"/>
    </source>
</evidence>
<evidence type="ECO:0008006" key="5">
    <source>
        <dbReference type="Google" id="ProtNLM"/>
    </source>
</evidence>
<reference evidence="4" key="1">
    <citation type="submission" date="2012-12" db="EMBL/GenBank/DDBJ databases">
        <authorList>
            <person name="Hellsten U."/>
            <person name="Grimwood J."/>
            <person name="Chapman J.A."/>
            <person name="Shapiro H."/>
            <person name="Aerts A."/>
            <person name="Otillar R.P."/>
            <person name="Terry A.Y."/>
            <person name="Boore J.L."/>
            <person name="Simakov O."/>
            <person name="Marletaz F."/>
            <person name="Cho S.-J."/>
            <person name="Edsinger-Gonzales E."/>
            <person name="Havlak P."/>
            <person name="Kuo D.-H."/>
            <person name="Larsson T."/>
            <person name="Lv J."/>
            <person name="Arendt D."/>
            <person name="Savage R."/>
            <person name="Osoegawa K."/>
            <person name="de Jong P."/>
            <person name="Lindberg D.R."/>
            <person name="Seaver E.C."/>
            <person name="Weisblat D.A."/>
            <person name="Putnam N.H."/>
            <person name="Grigoriev I.V."/>
            <person name="Rokhsar D.S."/>
        </authorList>
    </citation>
    <scope>NUCLEOTIDE SEQUENCE</scope>
    <source>
        <strain evidence="4">I ESC-2004</strain>
    </source>
</reference>
<evidence type="ECO:0000256" key="1">
    <source>
        <dbReference type="SAM" id="Phobius"/>
    </source>
</evidence>
<keyword evidence="4" id="KW-1185">Reference proteome</keyword>
<organism evidence="3 4">
    <name type="scientific">Capitella teleta</name>
    <name type="common">Polychaete worm</name>
    <dbReference type="NCBI Taxonomy" id="283909"/>
    <lineage>
        <taxon>Eukaryota</taxon>
        <taxon>Metazoa</taxon>
        <taxon>Spiralia</taxon>
        <taxon>Lophotrochozoa</taxon>
        <taxon>Annelida</taxon>
        <taxon>Polychaeta</taxon>
        <taxon>Sedentaria</taxon>
        <taxon>Scolecida</taxon>
        <taxon>Capitellidae</taxon>
        <taxon>Capitella</taxon>
    </lineage>
</organism>
<dbReference type="EnsemblMetazoa" id="CapteT218739">
    <property type="protein sequence ID" value="CapteP218739"/>
    <property type="gene ID" value="CapteG218739"/>
</dbReference>
<feature type="chain" id="PRO_5004948988" description="CUB domain-containing protein" evidence="2">
    <location>
        <begin position="22"/>
        <end position="397"/>
    </location>
</feature>
<feature type="signal peptide" evidence="2">
    <location>
        <begin position="1"/>
        <end position="21"/>
    </location>
</feature>
<dbReference type="InterPro" id="IPR043159">
    <property type="entry name" value="Lectin_gal-bd_sf"/>
</dbReference>
<evidence type="ECO:0000313" key="4">
    <source>
        <dbReference type="Proteomes" id="UP000014760"/>
    </source>
</evidence>
<name>X2ANQ6_CAPTE</name>
<keyword evidence="2" id="KW-0732">Signal</keyword>
<proteinExistence type="predicted"/>
<accession>X2ANQ6</accession>
<protein>
    <recommendedName>
        <fullName evidence="5">CUB domain-containing protein</fullName>
    </recommendedName>
</protein>
<dbReference type="Gene3D" id="2.60.120.740">
    <property type="match status" value="1"/>
</dbReference>
<keyword evidence="1" id="KW-1133">Transmembrane helix</keyword>
<keyword evidence="1" id="KW-0472">Membrane</keyword>
<dbReference type="CDD" id="cd22823">
    <property type="entry name" value="Gal_Rha_Lectin"/>
    <property type="match status" value="1"/>
</dbReference>
<reference evidence="3" key="3">
    <citation type="submission" date="2015-06" db="UniProtKB">
        <authorList>
            <consortium name="EnsemblMetazoa"/>
        </authorList>
    </citation>
    <scope>IDENTIFICATION</scope>
</reference>
<evidence type="ECO:0000313" key="3">
    <source>
        <dbReference type="EnsemblMetazoa" id="CapteP218739"/>
    </source>
</evidence>
<dbReference type="EMBL" id="AMQN01000437">
    <property type="status" value="NOT_ANNOTATED_CDS"/>
    <property type="molecule type" value="Genomic_DNA"/>
</dbReference>